<dbReference type="SUPFAM" id="SSF103515">
    <property type="entry name" value="Autotransporter"/>
    <property type="match status" value="1"/>
</dbReference>
<dbReference type="RefSeq" id="WP_166588320.1">
    <property type="nucleotide sequence ID" value="NZ_WWEO01000045.1"/>
</dbReference>
<name>A0A965ZLV7_9SPHI</name>
<evidence type="ECO:0000256" key="1">
    <source>
        <dbReference type="SAM" id="SignalP"/>
    </source>
</evidence>
<evidence type="ECO:0000313" key="3">
    <source>
        <dbReference type="Proteomes" id="UP000638732"/>
    </source>
</evidence>
<reference evidence="2" key="1">
    <citation type="submission" date="2020-01" db="EMBL/GenBank/DDBJ databases">
        <authorList>
            <person name="Seo Y.L."/>
        </authorList>
    </citation>
    <scope>NUCLEOTIDE SEQUENCE</scope>
    <source>
        <strain evidence="2">R11</strain>
    </source>
</reference>
<evidence type="ECO:0000313" key="2">
    <source>
        <dbReference type="EMBL" id="NCD72373.1"/>
    </source>
</evidence>
<sequence length="310" mass="34220">MKSVKRLFIFIVIAFAGKSAMAQQDAMYTQYMFNTLAINPAYAGSRNVVSATALYRAQWVGMAGAPRTTTLSIDAPVESKQLGLGLQVFNDRIGIQNTSGFFTSYAYRIRMDKGTLAFGLQAGASQYNADFTSVDLGSDTNPDMAFANNVNKWLVNFGFGMYYNTDKFYIGLSAPQLLNNNFTNFKATGSNAFTGQAIHVFLAAGYVFPLGEDLHLKPSVLFKGVRGAPLEADINASLWFKDIISIGAQYRTEADIAGLVEIQITPQIRMGYSYDRATTSLVQYNSGSHEIMLRYEFGFSKSKVLSPRYF</sequence>
<gene>
    <name evidence="2" type="ORF">GSY63_23615</name>
</gene>
<proteinExistence type="predicted"/>
<keyword evidence="3" id="KW-1185">Reference proteome</keyword>
<comment type="caution">
    <text evidence="2">The sequence shown here is derived from an EMBL/GenBank/DDBJ whole genome shotgun (WGS) entry which is preliminary data.</text>
</comment>
<dbReference type="NCBIfam" id="TIGR03519">
    <property type="entry name" value="T9SS_PorP_fam"/>
    <property type="match status" value="1"/>
</dbReference>
<dbReference type="Proteomes" id="UP000638732">
    <property type="component" value="Unassembled WGS sequence"/>
</dbReference>
<dbReference type="InterPro" id="IPR036709">
    <property type="entry name" value="Autotransporte_beta_dom_sf"/>
</dbReference>
<accession>A0A965ZLV7</accession>
<keyword evidence="1" id="KW-0732">Signal</keyword>
<dbReference type="EMBL" id="WWEO01000045">
    <property type="protein sequence ID" value="NCD72373.1"/>
    <property type="molecule type" value="Genomic_DNA"/>
</dbReference>
<dbReference type="InterPro" id="IPR019861">
    <property type="entry name" value="PorP/SprF_Bacteroidetes"/>
</dbReference>
<dbReference type="Pfam" id="PF11751">
    <property type="entry name" value="PorP_SprF"/>
    <property type="match status" value="1"/>
</dbReference>
<dbReference type="AlphaFoldDB" id="A0A965ZLV7"/>
<feature type="chain" id="PRO_5036777925" evidence="1">
    <location>
        <begin position="23"/>
        <end position="310"/>
    </location>
</feature>
<reference evidence="2" key="2">
    <citation type="submission" date="2020-10" db="EMBL/GenBank/DDBJ databases">
        <title>Mucilaginibacter sp. nov., isolated from soil.</title>
        <authorList>
            <person name="Jeon C.O."/>
        </authorList>
    </citation>
    <scope>NUCLEOTIDE SEQUENCE</scope>
    <source>
        <strain evidence="2">R11</strain>
    </source>
</reference>
<feature type="signal peptide" evidence="1">
    <location>
        <begin position="1"/>
        <end position="22"/>
    </location>
</feature>
<dbReference type="Gene3D" id="2.40.128.130">
    <property type="entry name" value="Autotransporter beta-domain"/>
    <property type="match status" value="1"/>
</dbReference>
<organism evidence="2 3">
    <name type="scientific">Mucilaginibacter agri</name>
    <dbReference type="NCBI Taxonomy" id="2695265"/>
    <lineage>
        <taxon>Bacteria</taxon>
        <taxon>Pseudomonadati</taxon>
        <taxon>Bacteroidota</taxon>
        <taxon>Sphingobacteriia</taxon>
        <taxon>Sphingobacteriales</taxon>
        <taxon>Sphingobacteriaceae</taxon>
        <taxon>Mucilaginibacter</taxon>
    </lineage>
</organism>
<protein>
    <submittedName>
        <fullName evidence="2">Type IX secretion system membrane protein PorP/SprF</fullName>
    </submittedName>
</protein>